<dbReference type="GO" id="GO:0008967">
    <property type="term" value="F:phosphoglycolate phosphatase activity"/>
    <property type="evidence" value="ECO:0007669"/>
    <property type="project" value="TreeGrafter"/>
</dbReference>
<sequence>MTAQGIAVFDIDGVVRDVGQSYRRAIADTVEQFTGGAFRPTLDQIDGLKAEGIWNNDWLGSQELIYRYYEGQGQSRESISLTYDEVVDYFQRQYRGANLEDPSQWDGYINQEPLLMGAPYLQQLAAAGIAWGFFSGATRGSADYVLQRRIGLQFPPLVAMGEAPDKPDPLGLLKVVEQLTHSLGLSPTLPVLYAGDTVADLYTIREAQSQAPDRPWWAVGVLPPHVQEPGPRRQAYEQRLWDAGAHRVVSRVTDLTPGAIGQLFREGA</sequence>
<evidence type="ECO:0000313" key="2">
    <source>
        <dbReference type="Proteomes" id="UP000034681"/>
    </source>
</evidence>
<accession>A0A0M2PUS6</accession>
<dbReference type="InterPro" id="IPR036412">
    <property type="entry name" value="HAD-like_sf"/>
</dbReference>
<protein>
    <submittedName>
        <fullName evidence="1">Imidazoleglycerol-phosphate dehydratase</fullName>
    </submittedName>
</protein>
<gene>
    <name evidence="1" type="ORF">PROH_19505</name>
</gene>
<dbReference type="EMBL" id="AJTX02000009">
    <property type="protein sequence ID" value="KKI98388.1"/>
    <property type="molecule type" value="Genomic_DNA"/>
</dbReference>
<dbReference type="GO" id="GO:0006281">
    <property type="term" value="P:DNA repair"/>
    <property type="evidence" value="ECO:0007669"/>
    <property type="project" value="TreeGrafter"/>
</dbReference>
<dbReference type="Proteomes" id="UP000034681">
    <property type="component" value="Unassembled WGS sequence"/>
</dbReference>
<dbReference type="eggNOG" id="COG0546">
    <property type="taxonomic scope" value="Bacteria"/>
</dbReference>
<name>A0A0M2PUS6_PROHO</name>
<reference evidence="1" key="1">
    <citation type="submission" date="2012-04" db="EMBL/GenBank/DDBJ databases">
        <authorList>
            <person name="Borisov I.G."/>
            <person name="Ivanikova N.V."/>
            <person name="Pinevich A.V."/>
        </authorList>
    </citation>
    <scope>NUCLEOTIDE SEQUENCE</scope>
    <source>
        <strain evidence="1">CALU 1027</strain>
    </source>
</reference>
<dbReference type="OrthoDB" id="480475at2"/>
<evidence type="ECO:0000313" key="1">
    <source>
        <dbReference type="EMBL" id="KKI98388.1"/>
    </source>
</evidence>
<dbReference type="PANTHER" id="PTHR43434:SF1">
    <property type="entry name" value="PHOSPHOGLYCOLATE PHOSPHATASE"/>
    <property type="match status" value="1"/>
</dbReference>
<dbReference type="InterPro" id="IPR050155">
    <property type="entry name" value="HAD-like_hydrolase_sf"/>
</dbReference>
<dbReference type="Gene3D" id="3.40.50.1000">
    <property type="entry name" value="HAD superfamily/HAD-like"/>
    <property type="match status" value="1"/>
</dbReference>
<keyword evidence="2" id="KW-1185">Reference proteome</keyword>
<organism evidence="1 2">
    <name type="scientific">Prochlorothrix hollandica PCC 9006 = CALU 1027</name>
    <dbReference type="NCBI Taxonomy" id="317619"/>
    <lineage>
        <taxon>Bacteria</taxon>
        <taxon>Bacillati</taxon>
        <taxon>Cyanobacteriota</taxon>
        <taxon>Cyanophyceae</taxon>
        <taxon>Prochlorotrichales</taxon>
        <taxon>Prochlorotrichaceae</taxon>
        <taxon>Prochlorothrix</taxon>
    </lineage>
</organism>
<dbReference type="NCBIfam" id="TIGR01548">
    <property type="entry name" value="HAD-SF-IA-hyp1"/>
    <property type="match status" value="1"/>
</dbReference>
<dbReference type="InterPro" id="IPR023214">
    <property type="entry name" value="HAD_sf"/>
</dbReference>
<proteinExistence type="predicted"/>
<dbReference type="InterPro" id="IPR006438">
    <property type="entry name" value="HAD-SF_TIGR01548"/>
</dbReference>
<dbReference type="PANTHER" id="PTHR43434">
    <property type="entry name" value="PHOSPHOGLYCOLATE PHOSPHATASE"/>
    <property type="match status" value="1"/>
</dbReference>
<dbReference type="SUPFAM" id="SSF56784">
    <property type="entry name" value="HAD-like"/>
    <property type="match status" value="1"/>
</dbReference>
<dbReference type="AlphaFoldDB" id="A0A0M2PUS6"/>
<dbReference type="Pfam" id="PF00702">
    <property type="entry name" value="Hydrolase"/>
    <property type="match status" value="1"/>
</dbReference>
<comment type="caution">
    <text evidence="1">The sequence shown here is derived from an EMBL/GenBank/DDBJ whole genome shotgun (WGS) entry which is preliminary data.</text>
</comment>
<dbReference type="STRING" id="317619.GCA_000332315_01377"/>